<keyword evidence="1" id="KW-0812">Transmembrane</keyword>
<evidence type="ECO:0000313" key="3">
    <source>
        <dbReference type="Proteomes" id="UP000887116"/>
    </source>
</evidence>
<reference evidence="2" key="1">
    <citation type="submission" date="2020-07" db="EMBL/GenBank/DDBJ databases">
        <title>Multicomponent nature underlies the extraordinary mechanical properties of spider dragline silk.</title>
        <authorList>
            <person name="Kono N."/>
            <person name="Nakamura H."/>
            <person name="Mori M."/>
            <person name="Yoshida Y."/>
            <person name="Ohtoshi R."/>
            <person name="Malay A.D."/>
            <person name="Moran D.A.P."/>
            <person name="Tomita M."/>
            <person name="Numata K."/>
            <person name="Arakawa K."/>
        </authorList>
    </citation>
    <scope>NUCLEOTIDE SEQUENCE</scope>
</reference>
<sequence length="90" mass="10555">MARVDNSCQIFYVFVIEVYVRAERLYNATQRGKEGRAAKDVRSYQLGIMKFVTVLICYRSIRANFPPFHSLTIVFVIARLLLMRQISMPY</sequence>
<evidence type="ECO:0000313" key="2">
    <source>
        <dbReference type="EMBL" id="GFR00858.1"/>
    </source>
</evidence>
<gene>
    <name evidence="2" type="ORF">TNCT_244271</name>
</gene>
<protein>
    <submittedName>
        <fullName evidence="2">Uncharacterized protein</fullName>
    </submittedName>
</protein>
<comment type="caution">
    <text evidence="2">The sequence shown here is derived from an EMBL/GenBank/DDBJ whole genome shotgun (WGS) entry which is preliminary data.</text>
</comment>
<keyword evidence="3" id="KW-1185">Reference proteome</keyword>
<organism evidence="2 3">
    <name type="scientific">Trichonephila clavata</name>
    <name type="common">Joro spider</name>
    <name type="synonym">Nephila clavata</name>
    <dbReference type="NCBI Taxonomy" id="2740835"/>
    <lineage>
        <taxon>Eukaryota</taxon>
        <taxon>Metazoa</taxon>
        <taxon>Ecdysozoa</taxon>
        <taxon>Arthropoda</taxon>
        <taxon>Chelicerata</taxon>
        <taxon>Arachnida</taxon>
        <taxon>Araneae</taxon>
        <taxon>Araneomorphae</taxon>
        <taxon>Entelegynae</taxon>
        <taxon>Araneoidea</taxon>
        <taxon>Nephilidae</taxon>
        <taxon>Trichonephila</taxon>
    </lineage>
</organism>
<keyword evidence="1" id="KW-0472">Membrane</keyword>
<dbReference type="AlphaFoldDB" id="A0A8X6GC89"/>
<dbReference type="Proteomes" id="UP000887116">
    <property type="component" value="Unassembled WGS sequence"/>
</dbReference>
<name>A0A8X6GC89_TRICU</name>
<feature type="transmembrane region" description="Helical" evidence="1">
    <location>
        <begin position="67"/>
        <end position="83"/>
    </location>
</feature>
<keyword evidence="1" id="KW-1133">Transmembrane helix</keyword>
<proteinExistence type="predicted"/>
<evidence type="ECO:0000256" key="1">
    <source>
        <dbReference type="SAM" id="Phobius"/>
    </source>
</evidence>
<dbReference type="EMBL" id="BMAO01005346">
    <property type="protein sequence ID" value="GFR00858.1"/>
    <property type="molecule type" value="Genomic_DNA"/>
</dbReference>
<accession>A0A8X6GC89</accession>